<organism evidence="1 2">
    <name type="scientific">Acholeplasma laidlawii</name>
    <dbReference type="NCBI Taxonomy" id="2148"/>
    <lineage>
        <taxon>Bacteria</taxon>
        <taxon>Bacillati</taxon>
        <taxon>Mycoplasmatota</taxon>
        <taxon>Mollicutes</taxon>
        <taxon>Acholeplasmatales</taxon>
        <taxon>Acholeplasmataceae</taxon>
        <taxon>Acholeplasma</taxon>
    </lineage>
</organism>
<dbReference type="AlphaFoldDB" id="A0A553IG88"/>
<gene>
    <name evidence="1" type="ORF">FNV44_05770</name>
</gene>
<dbReference type="Pfam" id="PF09929">
    <property type="entry name" value="DUF2161"/>
    <property type="match status" value="1"/>
</dbReference>
<accession>A0A553IG88</accession>
<sequence length="223" mass="25657">MKETDLYEPCKTLLESQGFEVKAEILKTDITAIKDNYIVIVELKTTISLKLIYQAIDRQRIADKVYVALPKKVIGSRRGSAKDFMNLLKRLEIGLIAVGTHAEVIIETFGFDLKKSINSSKKQKEKLIKEFSLRKSQSNIGGTSGKVMTHYKERVIEVAKYLYLSGEKSPKEITLYTCIKDVPNILTKNYYKWFVRVSRGIYTLTDVGRSEMEPYFLDDMIYE</sequence>
<name>A0A553IG88_ACHLA</name>
<evidence type="ECO:0000313" key="1">
    <source>
        <dbReference type="EMBL" id="TRX99212.1"/>
    </source>
</evidence>
<dbReference type="RefSeq" id="WP_064211953.1">
    <property type="nucleotide sequence ID" value="NZ_JACAOE010000002.1"/>
</dbReference>
<dbReference type="Proteomes" id="UP000315938">
    <property type="component" value="Unassembled WGS sequence"/>
</dbReference>
<evidence type="ECO:0000313" key="2">
    <source>
        <dbReference type="Proteomes" id="UP000315938"/>
    </source>
</evidence>
<comment type="caution">
    <text evidence="1">The sequence shown here is derived from an EMBL/GenBank/DDBJ whole genome shotgun (WGS) entry which is preliminary data.</text>
</comment>
<reference evidence="1 2" key="1">
    <citation type="submission" date="2019-07" db="EMBL/GenBank/DDBJ databases">
        <title>Genome sequence of Acholeplasma laidlawii strain with increased resistance to erythromycin.</title>
        <authorList>
            <person name="Medvedeva E.S."/>
            <person name="Baranova N.B."/>
            <person name="Siniagina M.N."/>
            <person name="Mouzykantov A."/>
            <person name="Chernova O.A."/>
            <person name="Chernov V.M."/>
        </authorList>
    </citation>
    <scope>NUCLEOTIDE SEQUENCE [LARGE SCALE GENOMIC DNA]</scope>
    <source>
        <strain evidence="1 2">PG8REry</strain>
    </source>
</reference>
<dbReference type="EMBL" id="VKID01000002">
    <property type="protein sequence ID" value="TRX99212.1"/>
    <property type="molecule type" value="Genomic_DNA"/>
</dbReference>
<protein>
    <submittedName>
        <fullName evidence="1">Uncharacterized protein</fullName>
    </submittedName>
</protein>
<dbReference type="InterPro" id="IPR018679">
    <property type="entry name" value="DUF2161"/>
</dbReference>
<proteinExistence type="predicted"/>